<dbReference type="EMBL" id="NLAX01001033">
    <property type="protein sequence ID" value="PKS06695.1"/>
    <property type="molecule type" value="Genomic_DNA"/>
</dbReference>
<dbReference type="STRING" id="41688.A0A2N3N2M9"/>
<feature type="region of interest" description="Disordered" evidence="1">
    <location>
        <begin position="430"/>
        <end position="452"/>
    </location>
</feature>
<reference evidence="2 3" key="1">
    <citation type="journal article" date="2017" name="G3 (Bethesda)">
        <title>First Draft Genome Sequence of the Pathogenic Fungus Lomentospora prolificans (Formerly Scedosporium prolificans).</title>
        <authorList>
            <person name="Luo R."/>
            <person name="Zimin A."/>
            <person name="Workman R."/>
            <person name="Fan Y."/>
            <person name="Pertea G."/>
            <person name="Grossman N."/>
            <person name="Wear M.P."/>
            <person name="Jia B."/>
            <person name="Miller H."/>
            <person name="Casadevall A."/>
            <person name="Timp W."/>
            <person name="Zhang S.X."/>
            <person name="Salzberg S.L."/>
        </authorList>
    </citation>
    <scope>NUCLEOTIDE SEQUENCE [LARGE SCALE GENOMIC DNA]</scope>
    <source>
        <strain evidence="2 3">JHH-5317</strain>
    </source>
</reference>
<gene>
    <name evidence="2" type="ORF">jhhlp_006769</name>
</gene>
<sequence>MGGSIFASGPEPLFTPRMPPEVYHHVKARCHRALRDLYVCVASPIDGPAKKSFGDVDILVTWSREEIFGLSPEFRRAVSDGPNPRRALEEIMEVLGATKMIREKNDQVAHYAIPWPEEFQDVGREEDTPPRYIQVDVAISPSLQSFEWVLFKQAHGDLWNILGSMIRYCGLSIDETALSIRIPEVEEISRNMAKVKISDDPLVVLSVLGLKADGYWEEPFDSSDDLYEYAATSPFFWIRPIPPETADKLVDDPSVSSPAAQQAIAEDRKALKANDRRRMNTRPCYRGWIEDFIPRCRAEGRFFTKRCTRESVRTEIFSKFPIEAEYNQKRKDHLIRRQREVIWNKHIKGYLQGLPTYEELNPTYRGCMLKGLKRIILEDDRSYGIVPDKAFRDDEGYYLMDRVDEYVQTQHEAVGDAAMARNNAKYEKILEEKKRKQEHGEPTASADEEVGE</sequence>
<dbReference type="AlphaFoldDB" id="A0A2N3N2M9"/>
<dbReference type="Proteomes" id="UP000233524">
    <property type="component" value="Unassembled WGS sequence"/>
</dbReference>
<dbReference type="VEuPathDB" id="FungiDB:jhhlp_006769"/>
<evidence type="ECO:0000313" key="2">
    <source>
        <dbReference type="EMBL" id="PKS06695.1"/>
    </source>
</evidence>
<dbReference type="InParanoid" id="A0A2N3N2M9"/>
<protein>
    <submittedName>
        <fullName evidence="2">Uncharacterized protein</fullName>
    </submittedName>
</protein>
<keyword evidence="3" id="KW-1185">Reference proteome</keyword>
<organism evidence="2 3">
    <name type="scientific">Lomentospora prolificans</name>
    <dbReference type="NCBI Taxonomy" id="41688"/>
    <lineage>
        <taxon>Eukaryota</taxon>
        <taxon>Fungi</taxon>
        <taxon>Dikarya</taxon>
        <taxon>Ascomycota</taxon>
        <taxon>Pezizomycotina</taxon>
        <taxon>Sordariomycetes</taxon>
        <taxon>Hypocreomycetidae</taxon>
        <taxon>Microascales</taxon>
        <taxon>Microascaceae</taxon>
        <taxon>Lomentospora</taxon>
    </lineage>
</organism>
<proteinExistence type="predicted"/>
<comment type="caution">
    <text evidence="2">The sequence shown here is derived from an EMBL/GenBank/DDBJ whole genome shotgun (WGS) entry which is preliminary data.</text>
</comment>
<dbReference type="OrthoDB" id="4708870at2759"/>
<name>A0A2N3N2M9_9PEZI</name>
<feature type="compositionally biased region" description="Basic and acidic residues" evidence="1">
    <location>
        <begin position="430"/>
        <end position="441"/>
    </location>
</feature>
<evidence type="ECO:0000256" key="1">
    <source>
        <dbReference type="SAM" id="MobiDB-lite"/>
    </source>
</evidence>
<accession>A0A2N3N2M9</accession>
<evidence type="ECO:0000313" key="3">
    <source>
        <dbReference type="Proteomes" id="UP000233524"/>
    </source>
</evidence>